<accession>A0A9N8EIM1</accession>
<dbReference type="Proteomes" id="UP001153069">
    <property type="component" value="Unassembled WGS sequence"/>
</dbReference>
<reference evidence="3" key="1">
    <citation type="submission" date="2020-06" db="EMBL/GenBank/DDBJ databases">
        <authorList>
            <consortium name="Plant Systems Biology data submission"/>
        </authorList>
    </citation>
    <scope>NUCLEOTIDE SEQUENCE</scope>
    <source>
        <strain evidence="3">D6</strain>
    </source>
</reference>
<feature type="region of interest" description="Disordered" evidence="1">
    <location>
        <begin position="1"/>
        <end position="24"/>
    </location>
</feature>
<dbReference type="InterPro" id="IPR041664">
    <property type="entry name" value="AAA_16"/>
</dbReference>
<dbReference type="SUPFAM" id="SSF52540">
    <property type="entry name" value="P-loop containing nucleoside triphosphate hydrolases"/>
    <property type="match status" value="1"/>
</dbReference>
<name>A0A9N8EIM1_9STRA</name>
<dbReference type="PANTHER" id="PTHR43642">
    <property type="entry name" value="HYBRID SIGNAL TRANSDUCTION HISTIDINE KINASE G"/>
    <property type="match status" value="1"/>
</dbReference>
<dbReference type="Pfam" id="PF13191">
    <property type="entry name" value="AAA_16"/>
    <property type="match status" value="1"/>
</dbReference>
<dbReference type="PANTHER" id="PTHR43642:SF1">
    <property type="entry name" value="HYBRID SIGNAL TRANSDUCTION HISTIDINE KINASE G"/>
    <property type="match status" value="1"/>
</dbReference>
<evidence type="ECO:0000256" key="1">
    <source>
        <dbReference type="SAM" id="MobiDB-lite"/>
    </source>
</evidence>
<organism evidence="3 4">
    <name type="scientific">Seminavis robusta</name>
    <dbReference type="NCBI Taxonomy" id="568900"/>
    <lineage>
        <taxon>Eukaryota</taxon>
        <taxon>Sar</taxon>
        <taxon>Stramenopiles</taxon>
        <taxon>Ochrophyta</taxon>
        <taxon>Bacillariophyta</taxon>
        <taxon>Bacillariophyceae</taxon>
        <taxon>Bacillariophycidae</taxon>
        <taxon>Naviculales</taxon>
        <taxon>Naviculaceae</taxon>
        <taxon>Seminavis</taxon>
    </lineage>
</organism>
<keyword evidence="4" id="KW-1185">Reference proteome</keyword>
<dbReference type="EMBL" id="CAICTM010001158">
    <property type="protein sequence ID" value="CAB9521070.1"/>
    <property type="molecule type" value="Genomic_DNA"/>
</dbReference>
<dbReference type="InterPro" id="IPR053159">
    <property type="entry name" value="Hybrid_Histidine_Kinase"/>
</dbReference>
<feature type="domain" description="Orc1-like AAA ATPase" evidence="2">
    <location>
        <begin position="118"/>
        <end position="267"/>
    </location>
</feature>
<protein>
    <recommendedName>
        <fullName evidence="2">Orc1-like AAA ATPase domain-containing protein</fullName>
    </recommendedName>
</protein>
<proteinExistence type="predicted"/>
<evidence type="ECO:0000313" key="4">
    <source>
        <dbReference type="Proteomes" id="UP001153069"/>
    </source>
</evidence>
<sequence length="1047" mass="116792">MAMKGMLGRPRTGTGTGTGSNDATSNCDTATANFASENATASLRVNNHDDASTLASSSVKFTVVSELTMPCTEGTVTTSTRRGMERRQSFCTPLPAQRPLSNDLSSFTIDKLNYKSLQVYGRDDELDLLRKCWTQTQRDRRRRQVVMVGGISGSGKTRLVQAALRHHGNFVRGKFVDSVPYSGIATACAEICGLVLAHPDTTSIQQELVAANLSLLTKVIPILAEVRFLKIVSEALAMPPLVLVLDDLQNADAASLDLLEYIIRTSNGQQAPQNIMIVGIYRSNQVDGKHILKHLLDRLDLANTATATATTCDIHKIHIQDLSLEAVNSIVQDLLDNGNNDKTLPLAQLCLKRTNGNAFFLLHFLQLLHEAELIQFNFLKYLVVDMGMHSRLLAQLGAPTATTIRYTFVHDKIFEAALSLISPDQRPSFSRRLGNVLVSHKLLNHKERESILFVAVGLLNESIEQLLKEDDREALLELAQFNYTTSCKAVALSAFGDAATYAGKGIDALPSNNSCWQEHYKLTLGLYSIKAKAEGFEGNVDVMERCCKAVLDQTDKPIEDKFDVYKTWIDNLANRGDVKQAVDLSFDILAKFNCRFPKNPALVTIGVLGGLMKLKMSCKSLDLSNLPPMTDQTRIHLVDIMEHLAMHLFLMHDPRLPLVIFKVLKWTLKYGYCEYSAPSFVKAGVCAIGFLDDIQGGSKYGDQAMILLEKSQSRGGRSRTAFVVHTNLYAYTKPWRTLFKPALEDYDQCLQSGDTESAMWAIHHYIEIRYMASVPLQTLAADLQVYIRQMKDLNREIHFMFCSIMLQTVLNLMGRNNSTEPTNMVGDAFTEELKQRFDGEMIFAGASGELRLYETILLGYFGEYARIADHVVDAGPDFLLKINMGQMTNPWDIYLKGVSCFATARQTGRKRYAKLGRIFRSKIKKWVDDGDSNIGHYLCLLDAEAMALQGDNSRATQLYETTILLAARSGLLHDAALASERAGDFYLTILQDRDEARYRFREAVKYWTNWGAIGKVAVLERQYADLLQQPPGVVSIRGHHSSNSISW</sequence>
<gene>
    <name evidence="3" type="ORF">SEMRO_1160_G247740.2</name>
</gene>
<evidence type="ECO:0000313" key="3">
    <source>
        <dbReference type="EMBL" id="CAB9521070.1"/>
    </source>
</evidence>
<evidence type="ECO:0000259" key="2">
    <source>
        <dbReference type="Pfam" id="PF13191"/>
    </source>
</evidence>
<comment type="caution">
    <text evidence="3">The sequence shown here is derived from an EMBL/GenBank/DDBJ whole genome shotgun (WGS) entry which is preliminary data.</text>
</comment>
<dbReference type="Gene3D" id="3.40.50.300">
    <property type="entry name" value="P-loop containing nucleotide triphosphate hydrolases"/>
    <property type="match status" value="1"/>
</dbReference>
<dbReference type="AlphaFoldDB" id="A0A9N8EIM1"/>
<dbReference type="InterPro" id="IPR027417">
    <property type="entry name" value="P-loop_NTPase"/>
</dbReference>